<name>A0A401FUI3_9BACT</name>
<proteinExistence type="predicted"/>
<feature type="domain" description="Cas6b C-terminal" evidence="1">
    <location>
        <begin position="112"/>
        <end position="218"/>
    </location>
</feature>
<feature type="domain" description="Cas6b N-terminal" evidence="2">
    <location>
        <begin position="1"/>
        <end position="99"/>
    </location>
</feature>
<evidence type="ECO:0000313" key="4">
    <source>
        <dbReference type="Proteomes" id="UP000288096"/>
    </source>
</evidence>
<dbReference type="InterPro" id="IPR020209">
    <property type="entry name" value="Cas6b_C"/>
</dbReference>
<dbReference type="OrthoDB" id="656505at2"/>
<accession>A0A401FUI3</accession>
<gene>
    <name evidence="3" type="ORF">DENIS_1604</name>
</gene>
<dbReference type="Proteomes" id="UP000288096">
    <property type="component" value="Unassembled WGS sequence"/>
</dbReference>
<dbReference type="InterPro" id="IPR041528">
    <property type="entry name" value="Cas6b_N"/>
</dbReference>
<evidence type="ECO:0000259" key="1">
    <source>
        <dbReference type="Pfam" id="PF17262"/>
    </source>
</evidence>
<evidence type="ECO:0000259" key="2">
    <source>
        <dbReference type="Pfam" id="PF17955"/>
    </source>
</evidence>
<comment type="caution">
    <text evidence="3">The sequence shown here is derived from an EMBL/GenBank/DDBJ whole genome shotgun (WGS) entry which is preliminary data.</text>
</comment>
<evidence type="ECO:0008006" key="5">
    <source>
        <dbReference type="Google" id="ProtNLM"/>
    </source>
</evidence>
<dbReference type="Pfam" id="PF17262">
    <property type="entry name" value="Cas6b_C"/>
    <property type="match status" value="1"/>
</dbReference>
<dbReference type="RefSeq" id="WP_124328038.1">
    <property type="nucleotide sequence ID" value="NZ_BEXT01000001.1"/>
</dbReference>
<protein>
    <recommendedName>
        <fullName evidence="5">DNA repair protein</fullName>
    </recommendedName>
</protein>
<dbReference type="Pfam" id="PF17955">
    <property type="entry name" value="Cas6b_N"/>
    <property type="match status" value="1"/>
</dbReference>
<organism evidence="3 4">
    <name type="scientific">Desulfonema ishimotonii</name>
    <dbReference type="NCBI Taxonomy" id="45657"/>
    <lineage>
        <taxon>Bacteria</taxon>
        <taxon>Pseudomonadati</taxon>
        <taxon>Thermodesulfobacteriota</taxon>
        <taxon>Desulfobacteria</taxon>
        <taxon>Desulfobacterales</taxon>
        <taxon>Desulfococcaceae</taxon>
        <taxon>Desulfonema</taxon>
    </lineage>
</organism>
<dbReference type="AlphaFoldDB" id="A0A401FUI3"/>
<keyword evidence="4" id="KW-1185">Reference proteome</keyword>
<evidence type="ECO:0000313" key="3">
    <source>
        <dbReference type="EMBL" id="GBC60647.1"/>
    </source>
</evidence>
<sequence>MKIKQLTAIFDFELPRWKIPAFRGAIIEKSGRENILFHNHSGDGFRYAYPLIQYKIIRRNPAVVCLNQGSEEILKFFEKPDWSLVIHGEKTKTEISHISFDYFICEFLPKSLPYRIHNWFALNEKNYRKFDALENETEKIRLLQRILTGNILAFAKGIGWRIDSQIRVSIPRLPDHHLLTFKTHQMSGFTLDFTANISLPEFIGLGKSVSRGFGLITRRKNRWNR</sequence>
<dbReference type="EMBL" id="BEXT01000001">
    <property type="protein sequence ID" value="GBC60647.1"/>
    <property type="molecule type" value="Genomic_DNA"/>
</dbReference>
<reference evidence="4" key="1">
    <citation type="submission" date="2017-11" db="EMBL/GenBank/DDBJ databases">
        <authorList>
            <person name="Watanabe M."/>
            <person name="Kojima H."/>
        </authorList>
    </citation>
    <scope>NUCLEOTIDE SEQUENCE [LARGE SCALE GENOMIC DNA]</scope>
    <source>
        <strain evidence="4">Tokyo 01</strain>
    </source>
</reference>
<reference evidence="4" key="2">
    <citation type="submission" date="2019-01" db="EMBL/GenBank/DDBJ databases">
        <title>Genome sequence of Desulfonema ishimotonii strain Tokyo 01.</title>
        <authorList>
            <person name="Fukui M."/>
        </authorList>
    </citation>
    <scope>NUCLEOTIDE SEQUENCE [LARGE SCALE GENOMIC DNA]</scope>
    <source>
        <strain evidence="4">Tokyo 01</strain>
    </source>
</reference>